<dbReference type="RefSeq" id="WP_054255352.1">
    <property type="nucleotide sequence ID" value="NZ_CYIG01000006.1"/>
</dbReference>
<dbReference type="OrthoDB" id="18526at2"/>
<dbReference type="AlphaFoldDB" id="A0A1I7HUM9"/>
<evidence type="ECO:0000259" key="3">
    <source>
        <dbReference type="Pfam" id="PF01266"/>
    </source>
</evidence>
<proteinExistence type="inferred from homology"/>
<reference evidence="4 5" key="1">
    <citation type="submission" date="2016-10" db="EMBL/GenBank/DDBJ databases">
        <authorList>
            <person name="de Groot N.N."/>
        </authorList>
    </citation>
    <scope>NUCLEOTIDE SEQUENCE [LARGE SCALE GENOMIC DNA]</scope>
    <source>
        <strain evidence="4 5">R-24608</strain>
    </source>
</reference>
<dbReference type="PANTHER" id="PTHR13847:SF280">
    <property type="entry name" value="D-AMINO ACID DEHYDROGENASE"/>
    <property type="match status" value="1"/>
</dbReference>
<gene>
    <name evidence="4" type="ORF">SAMN04489707_101269</name>
</gene>
<dbReference type="EMBL" id="FPBX01000012">
    <property type="protein sequence ID" value="SFU64186.1"/>
    <property type="molecule type" value="Genomic_DNA"/>
</dbReference>
<dbReference type="GO" id="GO:0005737">
    <property type="term" value="C:cytoplasm"/>
    <property type="evidence" value="ECO:0007669"/>
    <property type="project" value="TreeGrafter"/>
</dbReference>
<evidence type="ECO:0000313" key="5">
    <source>
        <dbReference type="Proteomes" id="UP000183656"/>
    </source>
</evidence>
<evidence type="ECO:0000313" key="4">
    <source>
        <dbReference type="EMBL" id="SFU64186.1"/>
    </source>
</evidence>
<organism evidence="4 5">
    <name type="scientific">Paenacidovorax caeni</name>
    <dbReference type="NCBI Taxonomy" id="343013"/>
    <lineage>
        <taxon>Bacteria</taxon>
        <taxon>Pseudomonadati</taxon>
        <taxon>Pseudomonadota</taxon>
        <taxon>Betaproteobacteria</taxon>
        <taxon>Burkholderiales</taxon>
        <taxon>Comamonadaceae</taxon>
        <taxon>Paenacidovorax</taxon>
    </lineage>
</organism>
<evidence type="ECO:0000256" key="1">
    <source>
        <dbReference type="ARBA" id="ARBA00009410"/>
    </source>
</evidence>
<dbReference type="Proteomes" id="UP000183656">
    <property type="component" value="Unassembled WGS sequence"/>
</dbReference>
<comment type="similarity">
    <text evidence="1">Belongs to the DadA oxidoreductase family.</text>
</comment>
<keyword evidence="5" id="KW-1185">Reference proteome</keyword>
<dbReference type="InterPro" id="IPR036188">
    <property type="entry name" value="FAD/NAD-bd_sf"/>
</dbReference>
<dbReference type="STRING" id="343013.SAMN04489707_101269"/>
<feature type="domain" description="FAD dependent oxidoreductase" evidence="3">
    <location>
        <begin position="2"/>
        <end position="398"/>
    </location>
</feature>
<dbReference type="Gene3D" id="3.30.9.10">
    <property type="entry name" value="D-Amino Acid Oxidase, subunit A, domain 2"/>
    <property type="match status" value="1"/>
</dbReference>
<protein>
    <submittedName>
        <fullName evidence="4">D-amino-acid dehydrogenase</fullName>
    </submittedName>
</protein>
<sequence>MKIAIVGAGIVGVTTAYELARDGHAVTVFERRASAAEESSFANAGLLAPGLLRPWAAPGALGPARAPLLGRQALVRIASGATRADLAWLWRWRRNALQTSKGVLPPALAALEQLARYSHRRLHQTLETLQLDPETRRGGLVLLRSEAEHAALAPVLQLLRDAGVALHELDAEAARTIEPGLCPQTPLACALHLPGGELGNCRLFALMLRQAAQALGVEFMFGTTVRQLHTAPAGVELAGDTRPQRFDAIVLCAGGASAELLRPLGLRLPLAQLHGYTMSTPLRDELHAPLASVVDASQRISITRLGQRIRVAGGAELGHCATHHQPTLERMYQVLTGWFPGGAQLSAGAQVWRGSRAMLPDGLPVLGLSGQPGLWLNIGHGDSGWALASGCARVLSDLMAQRTPEVDHGALTMGRW</sequence>
<dbReference type="SUPFAM" id="SSF51905">
    <property type="entry name" value="FAD/NAD(P)-binding domain"/>
    <property type="match status" value="1"/>
</dbReference>
<dbReference type="GO" id="GO:0016491">
    <property type="term" value="F:oxidoreductase activity"/>
    <property type="evidence" value="ECO:0007669"/>
    <property type="project" value="UniProtKB-KW"/>
</dbReference>
<dbReference type="Pfam" id="PF01266">
    <property type="entry name" value="DAO"/>
    <property type="match status" value="1"/>
</dbReference>
<accession>A0A1I7HUM9</accession>
<dbReference type="InterPro" id="IPR006076">
    <property type="entry name" value="FAD-dep_OxRdtase"/>
</dbReference>
<keyword evidence="2" id="KW-0560">Oxidoreductase</keyword>
<dbReference type="Gene3D" id="3.50.50.60">
    <property type="entry name" value="FAD/NAD(P)-binding domain"/>
    <property type="match status" value="2"/>
</dbReference>
<evidence type="ECO:0000256" key="2">
    <source>
        <dbReference type="ARBA" id="ARBA00023002"/>
    </source>
</evidence>
<name>A0A1I7HUM9_9BURK</name>
<dbReference type="PANTHER" id="PTHR13847">
    <property type="entry name" value="SARCOSINE DEHYDROGENASE-RELATED"/>
    <property type="match status" value="1"/>
</dbReference>